<protein>
    <submittedName>
        <fullName evidence="2">Predicted N-acetyltransferase YhbS</fullName>
    </submittedName>
</protein>
<dbReference type="PANTHER" id="PTHR43305:SF1">
    <property type="entry name" value="FAMILY N-ACETYLTRANSFERASE, PUTATIVE (AFU_ORTHOLOGUE AFUA_2G01380)-RELATED"/>
    <property type="match status" value="1"/>
</dbReference>
<dbReference type="PROSITE" id="PS51186">
    <property type="entry name" value="GNAT"/>
    <property type="match status" value="1"/>
</dbReference>
<sequence length="156" mass="17096">MIALRLSDFSEDDCREAAAIFAEYAETLGFSLDFQRFDAELEDLKALYGPPGGCLILAEDEGAVAGAVALKPLSEPGVCEMKRLYVRPAFRKTGLGRQLAEALITEARAKGYHTLKLDSLKTMTPALALYERLGFRPTAPYVFNPFPDAVYLALSL</sequence>
<evidence type="ECO:0000259" key="1">
    <source>
        <dbReference type="PROSITE" id="PS51186"/>
    </source>
</evidence>
<evidence type="ECO:0000313" key="3">
    <source>
        <dbReference type="Proteomes" id="UP000198901"/>
    </source>
</evidence>
<accession>A0A1G9R625</accession>
<dbReference type="CDD" id="cd04301">
    <property type="entry name" value="NAT_SF"/>
    <property type="match status" value="1"/>
</dbReference>
<dbReference type="Pfam" id="PF00583">
    <property type="entry name" value="Acetyltransf_1"/>
    <property type="match status" value="1"/>
</dbReference>
<evidence type="ECO:0000313" key="2">
    <source>
        <dbReference type="EMBL" id="SDM18673.1"/>
    </source>
</evidence>
<dbReference type="SUPFAM" id="SSF55729">
    <property type="entry name" value="Acyl-CoA N-acyltransferases (Nat)"/>
    <property type="match status" value="1"/>
</dbReference>
<dbReference type="InterPro" id="IPR000182">
    <property type="entry name" value="GNAT_dom"/>
</dbReference>
<organism evidence="2 3">
    <name type="scientific">Siphonobacter aquaeclarae</name>
    <dbReference type="NCBI Taxonomy" id="563176"/>
    <lineage>
        <taxon>Bacteria</taxon>
        <taxon>Pseudomonadati</taxon>
        <taxon>Bacteroidota</taxon>
        <taxon>Cytophagia</taxon>
        <taxon>Cytophagales</taxon>
        <taxon>Cytophagaceae</taxon>
        <taxon>Siphonobacter</taxon>
    </lineage>
</organism>
<dbReference type="STRING" id="563176.SAMN04488090_2758"/>
<proteinExistence type="predicted"/>
<keyword evidence="2" id="KW-0808">Transferase</keyword>
<dbReference type="AlphaFoldDB" id="A0A1G9R625"/>
<dbReference type="OrthoDB" id="9803233at2"/>
<dbReference type="GO" id="GO:0016747">
    <property type="term" value="F:acyltransferase activity, transferring groups other than amino-acyl groups"/>
    <property type="evidence" value="ECO:0007669"/>
    <property type="project" value="InterPro"/>
</dbReference>
<name>A0A1G9R625_9BACT</name>
<feature type="domain" description="N-acetyltransferase" evidence="1">
    <location>
        <begin position="4"/>
        <end position="156"/>
    </location>
</feature>
<dbReference type="InterPro" id="IPR016181">
    <property type="entry name" value="Acyl_CoA_acyltransferase"/>
</dbReference>
<dbReference type="PANTHER" id="PTHR43305">
    <property type="entry name" value="FAMILY N-ACETYLTRANSFERASE, PUTATIVE (AFU_ORTHOLOGUE AFUA_2G01380)-RELATED"/>
    <property type="match status" value="1"/>
</dbReference>
<dbReference type="Gene3D" id="3.40.630.30">
    <property type="match status" value="1"/>
</dbReference>
<dbReference type="InterPro" id="IPR052777">
    <property type="entry name" value="Acetyltransferase_Enz"/>
</dbReference>
<dbReference type="RefSeq" id="WP_093203160.1">
    <property type="nucleotide sequence ID" value="NZ_FNGS01000005.1"/>
</dbReference>
<dbReference type="EMBL" id="FNGS01000005">
    <property type="protein sequence ID" value="SDM18673.1"/>
    <property type="molecule type" value="Genomic_DNA"/>
</dbReference>
<keyword evidence="3" id="KW-1185">Reference proteome</keyword>
<gene>
    <name evidence="2" type="ORF">SAMN04488090_2758</name>
</gene>
<reference evidence="2 3" key="1">
    <citation type="submission" date="2016-10" db="EMBL/GenBank/DDBJ databases">
        <authorList>
            <person name="de Groot N.N."/>
        </authorList>
    </citation>
    <scope>NUCLEOTIDE SEQUENCE [LARGE SCALE GENOMIC DNA]</scope>
    <source>
        <strain evidence="2 3">DSM 21668</strain>
    </source>
</reference>
<dbReference type="Proteomes" id="UP000198901">
    <property type="component" value="Unassembled WGS sequence"/>
</dbReference>